<organism evidence="9 10">
    <name type="scientific">Arenimonas malthae CC-JY-1</name>
    <dbReference type="NCBI Taxonomy" id="1384054"/>
    <lineage>
        <taxon>Bacteria</taxon>
        <taxon>Pseudomonadati</taxon>
        <taxon>Pseudomonadota</taxon>
        <taxon>Gammaproteobacteria</taxon>
        <taxon>Lysobacterales</taxon>
        <taxon>Lysobacteraceae</taxon>
        <taxon>Arenimonas</taxon>
    </lineage>
</organism>
<evidence type="ECO:0000256" key="4">
    <source>
        <dbReference type="ARBA" id="ARBA00022801"/>
    </source>
</evidence>
<dbReference type="PROSITE" id="PS50885">
    <property type="entry name" value="HAMP"/>
    <property type="match status" value="1"/>
</dbReference>
<dbReference type="GO" id="GO:0005886">
    <property type="term" value="C:plasma membrane"/>
    <property type="evidence" value="ECO:0007669"/>
    <property type="project" value="UniProtKB-SubCell"/>
</dbReference>
<dbReference type="Pfam" id="PF07228">
    <property type="entry name" value="SpoIIE"/>
    <property type="match status" value="1"/>
</dbReference>
<dbReference type="CDD" id="cd12913">
    <property type="entry name" value="PDC1_MCP_like"/>
    <property type="match status" value="1"/>
</dbReference>
<evidence type="ECO:0000313" key="9">
    <source>
        <dbReference type="EMBL" id="KFN46204.1"/>
    </source>
</evidence>
<feature type="transmembrane region" description="Helical" evidence="7">
    <location>
        <begin position="318"/>
        <end position="338"/>
    </location>
</feature>
<dbReference type="RefSeq" id="WP_052385852.1">
    <property type="nucleotide sequence ID" value="NZ_AVCH01000172.1"/>
</dbReference>
<evidence type="ECO:0000256" key="6">
    <source>
        <dbReference type="ARBA" id="ARBA00023136"/>
    </source>
</evidence>
<dbReference type="Gene3D" id="3.30.450.20">
    <property type="entry name" value="PAS domain"/>
    <property type="match status" value="1"/>
</dbReference>
<evidence type="ECO:0000256" key="5">
    <source>
        <dbReference type="ARBA" id="ARBA00022989"/>
    </source>
</evidence>
<dbReference type="PANTHER" id="PTHR43156:SF2">
    <property type="entry name" value="STAGE II SPORULATION PROTEIN E"/>
    <property type="match status" value="1"/>
</dbReference>
<protein>
    <recommendedName>
        <fullName evidence="8">HAMP domain-containing protein</fullName>
    </recommendedName>
</protein>
<dbReference type="Pfam" id="PF02743">
    <property type="entry name" value="dCache_1"/>
    <property type="match status" value="1"/>
</dbReference>
<gene>
    <name evidence="9" type="ORF">N790_02050</name>
</gene>
<dbReference type="Gene3D" id="3.60.40.10">
    <property type="entry name" value="PPM-type phosphatase domain"/>
    <property type="match status" value="1"/>
</dbReference>
<reference evidence="9 10" key="1">
    <citation type="submission" date="2013-09" db="EMBL/GenBank/DDBJ databases">
        <title>Genome sequencing of Arenimonas malthae.</title>
        <authorList>
            <person name="Chen F."/>
            <person name="Wang G."/>
        </authorList>
    </citation>
    <scope>NUCLEOTIDE SEQUENCE [LARGE SCALE GENOMIC DNA]</scope>
    <source>
        <strain evidence="9 10">CC-JY-1</strain>
    </source>
</reference>
<evidence type="ECO:0000256" key="1">
    <source>
        <dbReference type="ARBA" id="ARBA00004651"/>
    </source>
</evidence>
<dbReference type="Proteomes" id="UP000029392">
    <property type="component" value="Unassembled WGS sequence"/>
</dbReference>
<sequence>MNDLSAAATHVVHWRHSLRTQLMGWFGALLALVLLAAFVVAYYVARQQLLGEAEERTRFEARQAAERMAAAMESVRITADGVVGLFNRLGLQQADLAGTMEALVAADGSAAGGLVALEPGVLVDGRPMAYYAGRDAFNVPDRDMLADGYDLFAQGWYQRTLQTPAPWWSEPYFNETAGGVWMVTLNRPLRDVHGVARGMVSLDVPVRRLGELLDPVRQIPGQHVMLFAPGGTIALHPEPGVALNHTLAAYAQIAGRGDLAPLETARAAGQALEFRHRSPAGGSERFTVYTPIADSGWGLQLSLDYDVVLADLRRQARWLGLGALLAVLVMALVVRRLAARITVPLSELTGSAGHFAIGEYDWPVPHDTRGDEVGVMARALERARDSIRFQLEEIAGMASERQKLESELDIARDIQLAMLPPSRQVRAAGARVEAGALLKAAKAVGGDFYNFFEQGDGVLWFVAGDVSDKGVPAALFMARTMTVLEVAARLGGSPARALAEASRHLVEGNDTCMFATALCGKLDLASGELVMANAGHEHPVWLRPDGRREWLAVPPGGPLGFEANDDYVLWTGRLGHGDTLVLYTDGVTEAFDLANLAFGEERLLQALAPGRDAQGQCAALLAAVQAFAAGAPQSDDITVLALRYLRDDGTNEDA</sequence>
<dbReference type="GO" id="GO:0016791">
    <property type="term" value="F:phosphatase activity"/>
    <property type="evidence" value="ECO:0007669"/>
    <property type="project" value="TreeGrafter"/>
</dbReference>
<dbReference type="GO" id="GO:0007165">
    <property type="term" value="P:signal transduction"/>
    <property type="evidence" value="ECO:0007669"/>
    <property type="project" value="InterPro"/>
</dbReference>
<keyword evidence="3 7" id="KW-0812">Transmembrane</keyword>
<dbReference type="SUPFAM" id="SSF158472">
    <property type="entry name" value="HAMP domain-like"/>
    <property type="match status" value="1"/>
</dbReference>
<evidence type="ECO:0000256" key="3">
    <source>
        <dbReference type="ARBA" id="ARBA00022692"/>
    </source>
</evidence>
<accession>A0A091B5R6</accession>
<evidence type="ECO:0000259" key="8">
    <source>
        <dbReference type="PROSITE" id="PS50885"/>
    </source>
</evidence>
<dbReference type="SUPFAM" id="SSF81606">
    <property type="entry name" value="PP2C-like"/>
    <property type="match status" value="1"/>
</dbReference>
<comment type="caution">
    <text evidence="9">The sequence shown here is derived from an EMBL/GenBank/DDBJ whole genome shotgun (WGS) entry which is preliminary data.</text>
</comment>
<proteinExistence type="predicted"/>
<dbReference type="PATRIC" id="fig|1384054.3.peg.1855"/>
<feature type="domain" description="HAMP" evidence="8">
    <location>
        <begin position="339"/>
        <end position="392"/>
    </location>
</feature>
<dbReference type="CDD" id="cd06225">
    <property type="entry name" value="HAMP"/>
    <property type="match status" value="1"/>
</dbReference>
<dbReference type="EMBL" id="AVCH01000172">
    <property type="protein sequence ID" value="KFN46204.1"/>
    <property type="molecule type" value="Genomic_DNA"/>
</dbReference>
<dbReference type="InterPro" id="IPR001932">
    <property type="entry name" value="PPM-type_phosphatase-like_dom"/>
</dbReference>
<keyword evidence="10" id="KW-1185">Reference proteome</keyword>
<dbReference type="Gene3D" id="6.10.340.10">
    <property type="match status" value="1"/>
</dbReference>
<dbReference type="InterPro" id="IPR052016">
    <property type="entry name" value="Bact_Sigma-Reg"/>
</dbReference>
<evidence type="ECO:0000313" key="10">
    <source>
        <dbReference type="Proteomes" id="UP000029392"/>
    </source>
</evidence>
<dbReference type="OrthoDB" id="9811749at2"/>
<dbReference type="eggNOG" id="COG2770">
    <property type="taxonomic scope" value="Bacteria"/>
</dbReference>
<dbReference type="SMART" id="SM00304">
    <property type="entry name" value="HAMP"/>
    <property type="match status" value="1"/>
</dbReference>
<dbReference type="InterPro" id="IPR036457">
    <property type="entry name" value="PPM-type-like_dom_sf"/>
</dbReference>
<keyword evidence="2" id="KW-1003">Cell membrane</keyword>
<name>A0A091B5R6_9GAMM</name>
<dbReference type="InterPro" id="IPR003660">
    <property type="entry name" value="HAMP_dom"/>
</dbReference>
<dbReference type="SMART" id="SM00331">
    <property type="entry name" value="PP2C_SIG"/>
    <property type="match status" value="1"/>
</dbReference>
<dbReference type="InterPro" id="IPR033479">
    <property type="entry name" value="dCache_1"/>
</dbReference>
<keyword evidence="5 7" id="KW-1133">Transmembrane helix</keyword>
<comment type="subcellular location">
    <subcellularLocation>
        <location evidence="1">Cell membrane</location>
        <topology evidence="1">Multi-pass membrane protein</topology>
    </subcellularLocation>
</comment>
<dbReference type="PANTHER" id="PTHR43156">
    <property type="entry name" value="STAGE II SPORULATION PROTEIN E-RELATED"/>
    <property type="match status" value="1"/>
</dbReference>
<dbReference type="STRING" id="1384054.N790_02050"/>
<keyword evidence="4" id="KW-0378">Hydrolase</keyword>
<feature type="transmembrane region" description="Helical" evidence="7">
    <location>
        <begin position="22"/>
        <end position="45"/>
    </location>
</feature>
<dbReference type="AlphaFoldDB" id="A0A091B5R6"/>
<evidence type="ECO:0000256" key="7">
    <source>
        <dbReference type="SAM" id="Phobius"/>
    </source>
</evidence>
<dbReference type="eggNOG" id="COG2208">
    <property type="taxonomic scope" value="Bacteria"/>
</dbReference>
<keyword evidence="6 7" id="KW-0472">Membrane</keyword>
<evidence type="ECO:0000256" key="2">
    <source>
        <dbReference type="ARBA" id="ARBA00022475"/>
    </source>
</evidence>